<reference evidence="3 4" key="1">
    <citation type="submission" date="2014-02" db="EMBL/GenBank/DDBJ databases">
        <title>Draft genome sequence of Lysinibacillus massiliensis CCUG 49529.</title>
        <authorList>
            <person name="Zhang F."/>
            <person name="Wang G."/>
            <person name="Zhang L."/>
        </authorList>
    </citation>
    <scope>NUCLEOTIDE SEQUENCE [LARGE SCALE GENOMIC DNA]</scope>
    <source>
        <strain evidence="3 4">CCUG 49529</strain>
    </source>
</reference>
<dbReference type="PANTHER" id="PTHR36834">
    <property type="entry name" value="MEMBRANE PROTEIN-RELATED"/>
    <property type="match status" value="1"/>
</dbReference>
<dbReference type="Proteomes" id="UP000030595">
    <property type="component" value="Unassembled WGS sequence"/>
</dbReference>
<feature type="transmembrane region" description="Helical" evidence="1">
    <location>
        <begin position="172"/>
        <end position="188"/>
    </location>
</feature>
<dbReference type="PANTHER" id="PTHR36834:SF1">
    <property type="entry name" value="INTEGRAL MEMBRANE PROTEIN"/>
    <property type="match status" value="1"/>
</dbReference>
<evidence type="ECO:0000313" key="4">
    <source>
        <dbReference type="Proteomes" id="UP000030595"/>
    </source>
</evidence>
<feature type="domain" description="VanZ-like" evidence="2">
    <location>
        <begin position="70"/>
        <end position="188"/>
    </location>
</feature>
<accession>A0A0A3J586</accession>
<proteinExistence type="predicted"/>
<feature type="transmembrane region" description="Helical" evidence="1">
    <location>
        <begin position="63"/>
        <end position="82"/>
    </location>
</feature>
<evidence type="ECO:0000259" key="2">
    <source>
        <dbReference type="Pfam" id="PF04892"/>
    </source>
</evidence>
<sequence>MTKNIKLSFYYSQILFFILLPIWIELTKYLHPIVIGVVWFCITFAFLFGVCWIKKETIRLPKAFLHIFIVLYSFGLLILLFFRPNGASYGGVSLIPFDTISFYLSGNVNFFIALYNLAANIGLFVPYGLYYRYLNGVSSWKRLMLITVISISMIECLQFSTKRGSLDIDDLILNVLGVLLGYLIYPLFEKVFAVE</sequence>
<dbReference type="InterPro" id="IPR053150">
    <property type="entry name" value="Teicoplanin_resist-assoc"/>
</dbReference>
<dbReference type="eggNOG" id="COG4767">
    <property type="taxonomic scope" value="Bacteria"/>
</dbReference>
<dbReference type="AlphaFoldDB" id="A0A0A3J586"/>
<evidence type="ECO:0000256" key="1">
    <source>
        <dbReference type="SAM" id="Phobius"/>
    </source>
</evidence>
<feature type="transmembrane region" description="Helical" evidence="1">
    <location>
        <begin position="30"/>
        <end position="51"/>
    </location>
</feature>
<dbReference type="InterPro" id="IPR006976">
    <property type="entry name" value="VanZ-like"/>
</dbReference>
<organism evidence="3 4">
    <name type="scientific">Ureibacillus massiliensis 4400831 = CIP 108448 = CCUG 49529</name>
    <dbReference type="NCBI Taxonomy" id="1211035"/>
    <lineage>
        <taxon>Bacteria</taxon>
        <taxon>Bacillati</taxon>
        <taxon>Bacillota</taxon>
        <taxon>Bacilli</taxon>
        <taxon>Bacillales</taxon>
        <taxon>Caryophanaceae</taxon>
        <taxon>Ureibacillus</taxon>
    </lineage>
</organism>
<feature type="transmembrane region" description="Helical" evidence="1">
    <location>
        <begin position="7"/>
        <end position="24"/>
    </location>
</feature>
<keyword evidence="1" id="KW-0812">Transmembrane</keyword>
<dbReference type="EMBL" id="JPVQ01000013">
    <property type="protein sequence ID" value="KGR90870.1"/>
    <property type="molecule type" value="Genomic_DNA"/>
</dbReference>
<feature type="transmembrane region" description="Helical" evidence="1">
    <location>
        <begin position="102"/>
        <end position="131"/>
    </location>
</feature>
<name>A0A0A3J586_9BACL</name>
<keyword evidence="1" id="KW-0472">Membrane</keyword>
<protein>
    <submittedName>
        <fullName evidence="3">Teicoplanin resistance protein VanZ</fullName>
    </submittedName>
</protein>
<keyword evidence="4" id="KW-1185">Reference proteome</keyword>
<dbReference type="OrthoDB" id="4822551at2"/>
<gene>
    <name evidence="3" type="ORF">CD30_09185</name>
</gene>
<dbReference type="RefSeq" id="WP_036175491.1">
    <property type="nucleotide sequence ID" value="NZ_AVCZ01000013.1"/>
</dbReference>
<comment type="caution">
    <text evidence="3">The sequence shown here is derived from an EMBL/GenBank/DDBJ whole genome shotgun (WGS) entry which is preliminary data.</text>
</comment>
<keyword evidence="1" id="KW-1133">Transmembrane helix</keyword>
<evidence type="ECO:0000313" key="3">
    <source>
        <dbReference type="EMBL" id="KGR90870.1"/>
    </source>
</evidence>
<dbReference type="Pfam" id="PF04892">
    <property type="entry name" value="VanZ"/>
    <property type="match status" value="1"/>
</dbReference>